<proteinExistence type="predicted"/>
<organism evidence="1 2">
    <name type="scientific">Jannaschia rubra</name>
    <dbReference type="NCBI Taxonomy" id="282197"/>
    <lineage>
        <taxon>Bacteria</taxon>
        <taxon>Pseudomonadati</taxon>
        <taxon>Pseudomonadota</taxon>
        <taxon>Alphaproteobacteria</taxon>
        <taxon>Rhodobacterales</taxon>
        <taxon>Roseobacteraceae</taxon>
        <taxon>Jannaschia</taxon>
    </lineage>
</organism>
<accession>A0A0M6XQE6</accession>
<dbReference type="STRING" id="282197.SAMN04488517_105186"/>
<gene>
    <name evidence="1" type="ORF">JAN5088_01017</name>
</gene>
<reference evidence="1 2" key="1">
    <citation type="submission" date="2015-07" db="EMBL/GenBank/DDBJ databases">
        <authorList>
            <person name="Noorani M."/>
        </authorList>
    </citation>
    <scope>NUCLEOTIDE SEQUENCE [LARGE SCALE GENOMIC DNA]</scope>
    <source>
        <strain evidence="1 2">CECT 5088</strain>
    </source>
</reference>
<dbReference type="Proteomes" id="UP000048908">
    <property type="component" value="Unassembled WGS sequence"/>
</dbReference>
<name>A0A0M6XQE6_9RHOB</name>
<dbReference type="EMBL" id="CXPG01000013">
    <property type="protein sequence ID" value="CTQ32254.1"/>
    <property type="molecule type" value="Genomic_DNA"/>
</dbReference>
<evidence type="ECO:0000313" key="2">
    <source>
        <dbReference type="Proteomes" id="UP000048908"/>
    </source>
</evidence>
<keyword evidence="2" id="KW-1185">Reference proteome</keyword>
<dbReference type="AlphaFoldDB" id="A0A0M6XQE6"/>
<sequence>MTVHPFPGPATADAMLGNAAGAAVVADLRSVTPMVRTAVLMLRDWCDGPDGQLRVRSAFADGLSAAEAQAGTHHFEALVRGLTLRGRRPFLRHALACRCVGADEAVFANLLAVAASGDHEDAMLIASLLVPGEVLPLVVNDAAQAGLAIRRIVLRQQSQRHAPLH</sequence>
<protein>
    <submittedName>
        <fullName evidence="1">Uncharacterized protein</fullName>
    </submittedName>
</protein>
<evidence type="ECO:0000313" key="1">
    <source>
        <dbReference type="EMBL" id="CTQ32254.1"/>
    </source>
</evidence>